<dbReference type="EMBL" id="JABEZX010000004">
    <property type="protein sequence ID" value="MBA0554150.1"/>
    <property type="molecule type" value="Genomic_DNA"/>
</dbReference>
<keyword evidence="3" id="KW-1185">Reference proteome</keyword>
<sequence length="28" mass="2984">MPMVMRMSPMLKPAKSGKSVPMASSCLS</sequence>
<evidence type="ECO:0000313" key="2">
    <source>
        <dbReference type="EMBL" id="MBA0554150.1"/>
    </source>
</evidence>
<dbReference type="Proteomes" id="UP000593572">
    <property type="component" value="Unassembled WGS sequence"/>
</dbReference>
<evidence type="ECO:0000313" key="3">
    <source>
        <dbReference type="Proteomes" id="UP000593572"/>
    </source>
</evidence>
<accession>A0A7J8LP24</accession>
<dbReference type="AlphaFoldDB" id="A0A7J8LP24"/>
<protein>
    <submittedName>
        <fullName evidence="2">Uncharacterized protein</fullName>
    </submittedName>
</protein>
<reference evidence="2 3" key="1">
    <citation type="journal article" date="2019" name="Genome Biol. Evol.">
        <title>Insights into the evolution of the New World diploid cottons (Gossypium, subgenus Houzingenia) based on genome sequencing.</title>
        <authorList>
            <person name="Grover C.E."/>
            <person name="Arick M.A. 2nd"/>
            <person name="Thrash A."/>
            <person name="Conover J.L."/>
            <person name="Sanders W.S."/>
            <person name="Peterson D.G."/>
            <person name="Frelichowski J.E."/>
            <person name="Scheffler J.A."/>
            <person name="Scheffler B.E."/>
            <person name="Wendel J.F."/>
        </authorList>
    </citation>
    <scope>NUCLEOTIDE SEQUENCE [LARGE SCALE GENOMIC DNA]</scope>
    <source>
        <strain evidence="2">157</strain>
        <tissue evidence="2">Leaf</tissue>
    </source>
</reference>
<organism evidence="2 3">
    <name type="scientific">Gossypium lobatum</name>
    <dbReference type="NCBI Taxonomy" id="34289"/>
    <lineage>
        <taxon>Eukaryota</taxon>
        <taxon>Viridiplantae</taxon>
        <taxon>Streptophyta</taxon>
        <taxon>Embryophyta</taxon>
        <taxon>Tracheophyta</taxon>
        <taxon>Spermatophyta</taxon>
        <taxon>Magnoliopsida</taxon>
        <taxon>eudicotyledons</taxon>
        <taxon>Gunneridae</taxon>
        <taxon>Pentapetalae</taxon>
        <taxon>rosids</taxon>
        <taxon>malvids</taxon>
        <taxon>Malvales</taxon>
        <taxon>Malvaceae</taxon>
        <taxon>Malvoideae</taxon>
        <taxon>Gossypium</taxon>
    </lineage>
</organism>
<comment type="caution">
    <text evidence="2">The sequence shown here is derived from an EMBL/GenBank/DDBJ whole genome shotgun (WGS) entry which is preliminary data.</text>
</comment>
<name>A0A7J8LP24_9ROSI</name>
<evidence type="ECO:0000256" key="1">
    <source>
        <dbReference type="SAM" id="MobiDB-lite"/>
    </source>
</evidence>
<proteinExistence type="predicted"/>
<gene>
    <name evidence="2" type="ORF">Golob_013274</name>
</gene>
<feature type="region of interest" description="Disordered" evidence="1">
    <location>
        <begin position="1"/>
        <end position="28"/>
    </location>
</feature>